<evidence type="ECO:0000313" key="5">
    <source>
        <dbReference type="Proteomes" id="UP001434419"/>
    </source>
</evidence>
<reference evidence="2" key="2">
    <citation type="submission" date="2024-06" db="EMBL/GenBank/DDBJ databases">
        <title>Vaginal Lactobacillus fatty acid response mechanisms reveal a metabolite-targeted strategy for bacterial vaginosis treatment.</title>
        <authorList>
            <person name="Zhu M."/>
            <person name="Blainey P.C."/>
            <person name="Bloom S.M."/>
            <person name="Kwon D.S."/>
        </authorList>
    </citation>
    <scope>NUCLEOTIDE SEQUENCE</scope>
    <source>
        <strain evidence="2">194_F1_1</strain>
    </source>
</reference>
<proteinExistence type="predicted"/>
<dbReference type="Proteomes" id="UP001434419">
    <property type="component" value="Unassembled WGS sequence"/>
</dbReference>
<dbReference type="AlphaFoldDB" id="A0A135ZB69"/>
<keyword evidence="1" id="KW-1133">Transmembrane helix</keyword>
<name>A0A135ZB69_9LACO</name>
<accession>A0A135ZB69</accession>
<reference evidence="3 4" key="1">
    <citation type="submission" date="2017-06" db="EMBL/GenBank/DDBJ databases">
        <authorList>
            <person name="Swanenburg J."/>
            <person name="Kort R."/>
        </authorList>
    </citation>
    <scope>NUCLEOTIDE SEQUENCE [LARGE SCALE GENOMIC DNA]</scope>
    <source>
        <strain evidence="3 4">RL05</strain>
    </source>
</reference>
<evidence type="ECO:0000313" key="3">
    <source>
        <dbReference type="EMBL" id="TDN28286.1"/>
    </source>
</evidence>
<sequence>MKKYKFQIIVIGAISLIVILGAFFVISLHDQQIQQKQIQQEAQKPKVEIKNIPSDNDSDSNNISITQVKGKSNIKSAINFGFHLIAETKSVSGSGMDLTQISNAETNQLNSIFVSTDVVQKFNDLVNVSSNNGDLTIGDASSGVKTIHSAKAGTSYVVDSCFIDYQQTSNGNYVYNVDLKYHPKHYAKESIKLIIEVDKTTGKVTNIVQRINS</sequence>
<evidence type="ECO:0000313" key="2">
    <source>
        <dbReference type="EMBL" id="MES5148528.1"/>
    </source>
</evidence>
<comment type="caution">
    <text evidence="3">The sequence shown here is derived from an EMBL/GenBank/DDBJ whole genome shotgun (WGS) entry which is preliminary data.</text>
</comment>
<evidence type="ECO:0000256" key="1">
    <source>
        <dbReference type="SAM" id="Phobius"/>
    </source>
</evidence>
<dbReference type="Proteomes" id="UP000295195">
    <property type="component" value="Unassembled WGS sequence"/>
</dbReference>
<keyword evidence="1" id="KW-0812">Transmembrane</keyword>
<evidence type="ECO:0000313" key="4">
    <source>
        <dbReference type="Proteomes" id="UP000295195"/>
    </source>
</evidence>
<keyword evidence="5" id="KW-1185">Reference proteome</keyword>
<dbReference type="RefSeq" id="WP_060462758.1">
    <property type="nucleotide sequence ID" value="NZ_CP083390.1"/>
</dbReference>
<feature type="transmembrane region" description="Helical" evidence="1">
    <location>
        <begin position="6"/>
        <end position="28"/>
    </location>
</feature>
<gene>
    <name evidence="2" type="ORF">ABVC42_00955</name>
    <name evidence="3" type="ORF">CEE75_13265</name>
</gene>
<organism evidence="3 4">
    <name type="scientific">Lactobacillus crispatus</name>
    <dbReference type="NCBI Taxonomy" id="47770"/>
    <lineage>
        <taxon>Bacteria</taxon>
        <taxon>Bacillati</taxon>
        <taxon>Bacillota</taxon>
        <taxon>Bacilli</taxon>
        <taxon>Lactobacillales</taxon>
        <taxon>Lactobacillaceae</taxon>
        <taxon>Lactobacillus</taxon>
    </lineage>
</organism>
<dbReference type="EMBL" id="JBETVU010000007">
    <property type="protein sequence ID" value="MES5148528.1"/>
    <property type="molecule type" value="Genomic_DNA"/>
</dbReference>
<dbReference type="EMBL" id="NKLP01000303">
    <property type="protein sequence ID" value="TDN28286.1"/>
    <property type="molecule type" value="Genomic_DNA"/>
</dbReference>
<keyword evidence="1" id="KW-0472">Membrane</keyword>
<protein>
    <submittedName>
        <fullName evidence="3">Uncharacterized protein</fullName>
    </submittedName>
</protein>